<reference evidence="1 2" key="2">
    <citation type="journal article" date="2016" name="Genome Announc.">
        <title>Complete Genome Sequence of the Highly Virulent Aeromonas schubertii Strain WL1483, Isolated from Diseased Snakehead Fish (Channa argus) in China.</title>
        <authorList>
            <person name="Liu L."/>
            <person name="Li N."/>
            <person name="Zhang D."/>
            <person name="Fu X."/>
            <person name="Shi C."/>
            <person name="Lin Q."/>
            <person name="Hao G."/>
        </authorList>
    </citation>
    <scope>NUCLEOTIDE SEQUENCE [LARGE SCALE GENOMIC DNA]</scope>
    <source>
        <strain evidence="1 2">WL1483</strain>
    </source>
</reference>
<accession>A0A0S2SCV2</accession>
<proteinExistence type="predicted"/>
<dbReference type="EMBL" id="CP013067">
    <property type="protein sequence ID" value="ALP39531.1"/>
    <property type="molecule type" value="Genomic_DNA"/>
</dbReference>
<gene>
    <name evidence="1" type="ORF">WL1483_112</name>
</gene>
<sequence>MASSSPTQLQPLMGAALHLQTKPGEALAHLPHVTLQGSTAQVPGIGQFIQFDPPLGTEQQNHQVNDPLATGARQCQLLIEPSLQSLEARRIEPGKLVALAP</sequence>
<name>A0A0S2SCV2_9GAMM</name>
<dbReference type="KEGG" id="asr:WL1483_112"/>
<evidence type="ECO:0000313" key="2">
    <source>
        <dbReference type="Proteomes" id="UP000058114"/>
    </source>
</evidence>
<dbReference type="Proteomes" id="UP000058114">
    <property type="component" value="Chromosome"/>
</dbReference>
<dbReference type="AlphaFoldDB" id="A0A0S2SCV2"/>
<evidence type="ECO:0000313" key="1">
    <source>
        <dbReference type="EMBL" id="ALP39531.1"/>
    </source>
</evidence>
<reference evidence="2" key="1">
    <citation type="submission" date="2015-10" db="EMBL/GenBank/DDBJ databases">
        <title>Complete Genome Sequence of Aeromonas schubertii strain WL1483.</title>
        <authorList>
            <person name="Liu L."/>
        </authorList>
    </citation>
    <scope>NUCLEOTIDE SEQUENCE [LARGE SCALE GENOMIC DNA]</scope>
    <source>
        <strain evidence="2">WL1483</strain>
    </source>
</reference>
<protein>
    <submittedName>
        <fullName evidence="1">Uncharacterized protein</fullName>
    </submittedName>
</protein>
<organism evidence="1 2">
    <name type="scientific">Aeromonas schubertii</name>
    <dbReference type="NCBI Taxonomy" id="652"/>
    <lineage>
        <taxon>Bacteria</taxon>
        <taxon>Pseudomonadati</taxon>
        <taxon>Pseudomonadota</taxon>
        <taxon>Gammaproteobacteria</taxon>
        <taxon>Aeromonadales</taxon>
        <taxon>Aeromonadaceae</taxon>
        <taxon>Aeromonas</taxon>
    </lineage>
</organism>